<dbReference type="InterPro" id="IPR025367">
    <property type="entry name" value="DUF4271"/>
</dbReference>
<protein>
    <submittedName>
        <fullName evidence="2">DUF4271 domain-containing protein</fullName>
    </submittedName>
</protein>
<dbReference type="OrthoDB" id="975088at2"/>
<reference evidence="2 3" key="1">
    <citation type="submission" date="2018-06" db="EMBL/GenBank/DDBJ databases">
        <title>Echinicola strongylocentroti sp. nov., isolated from a sea urchin Strongylocentrotus intermedius.</title>
        <authorList>
            <person name="Bae S.S."/>
        </authorList>
    </citation>
    <scope>NUCLEOTIDE SEQUENCE [LARGE SCALE GENOMIC DNA]</scope>
    <source>
        <strain evidence="2 3">MEBiC08714</strain>
    </source>
</reference>
<feature type="transmembrane region" description="Helical" evidence="1">
    <location>
        <begin position="206"/>
        <end position="233"/>
    </location>
</feature>
<evidence type="ECO:0000313" key="3">
    <source>
        <dbReference type="Proteomes" id="UP000248688"/>
    </source>
</evidence>
<feature type="transmembrane region" description="Helical" evidence="1">
    <location>
        <begin position="318"/>
        <end position="337"/>
    </location>
</feature>
<gene>
    <name evidence="2" type="ORF">DN752_09485</name>
</gene>
<dbReference type="KEGG" id="est:DN752_09485"/>
<dbReference type="EMBL" id="CP030041">
    <property type="protein sequence ID" value="AWW30335.1"/>
    <property type="molecule type" value="Genomic_DNA"/>
</dbReference>
<accession>A0A2Z4IHC1</accession>
<evidence type="ECO:0000256" key="1">
    <source>
        <dbReference type="SAM" id="Phobius"/>
    </source>
</evidence>
<keyword evidence="1" id="KW-0812">Transmembrane</keyword>
<organism evidence="2 3">
    <name type="scientific">Echinicola strongylocentroti</name>
    <dbReference type="NCBI Taxonomy" id="1795355"/>
    <lineage>
        <taxon>Bacteria</taxon>
        <taxon>Pseudomonadati</taxon>
        <taxon>Bacteroidota</taxon>
        <taxon>Cytophagia</taxon>
        <taxon>Cytophagales</taxon>
        <taxon>Cyclobacteriaceae</taxon>
        <taxon>Echinicola</taxon>
    </lineage>
</organism>
<feature type="transmembrane region" description="Helical" evidence="1">
    <location>
        <begin position="245"/>
        <end position="265"/>
    </location>
</feature>
<feature type="transmembrane region" description="Helical" evidence="1">
    <location>
        <begin position="285"/>
        <end position="306"/>
    </location>
</feature>
<sequence>MRKEIRGLIAAVCLFFLFGTLQAQVLENYNPRIVISEKYDLLPSPVMAAVDLDLETYPLASFQLVFPAETAVFLDNTLWFYASADTSFVLPLKRLKEISPVDSQSGTLPLRAYKEGIDKSQLSVKKGVFRKGKSVDSSIDTPSEQLRKKDPVKDFLIVALVVVLSLIALFKVTYPVIFQSALRPVTMFAEELSEGGSGIKTFSSDVIFYLLVFSMLMSLFTFSCLHFAGISLLDDYLVGGLNSLLLVWLSGTAFFMVLSFMKYLWIKFFAVVYQLDKVDFSQFFYLVRILMMVLLVMFIVLMGFYLQGYTKMDEMVEFALGLFLLVYLAGIFRLFYLMLKKVPFKSYHLFSYLCSSELVPFLVIVKLIVG</sequence>
<dbReference type="Pfam" id="PF14093">
    <property type="entry name" value="DUF4271"/>
    <property type="match status" value="1"/>
</dbReference>
<dbReference type="Proteomes" id="UP000248688">
    <property type="component" value="Chromosome"/>
</dbReference>
<keyword evidence="1" id="KW-1133">Transmembrane helix</keyword>
<proteinExistence type="predicted"/>
<evidence type="ECO:0000313" key="2">
    <source>
        <dbReference type="EMBL" id="AWW30335.1"/>
    </source>
</evidence>
<keyword evidence="3" id="KW-1185">Reference proteome</keyword>
<dbReference type="RefSeq" id="WP_112783716.1">
    <property type="nucleotide sequence ID" value="NZ_CP030041.1"/>
</dbReference>
<feature type="transmembrane region" description="Helical" evidence="1">
    <location>
        <begin position="155"/>
        <end position="177"/>
    </location>
</feature>
<name>A0A2Z4IHC1_9BACT</name>
<dbReference type="AlphaFoldDB" id="A0A2Z4IHC1"/>
<keyword evidence="1" id="KW-0472">Membrane</keyword>